<reference evidence="3 4" key="1">
    <citation type="submission" date="2020-04" db="EMBL/GenBank/DDBJ databases">
        <authorList>
            <person name="Hitch T.C.A."/>
            <person name="Wylensek D."/>
            <person name="Clavel T."/>
        </authorList>
    </citation>
    <scope>NUCLEOTIDE SEQUENCE [LARGE SCALE GENOMIC DNA]</scope>
    <source>
        <strain evidence="3 4">WB01_D5_05</strain>
    </source>
</reference>
<comment type="caution">
    <text evidence="3">The sequence shown here is derived from an EMBL/GenBank/DDBJ whole genome shotgun (WGS) entry which is preliminary data.</text>
</comment>
<evidence type="ECO:0000313" key="4">
    <source>
        <dbReference type="Proteomes" id="UP000561326"/>
    </source>
</evidence>
<gene>
    <name evidence="3" type="ORF">HF838_20195</name>
</gene>
<dbReference type="Pfam" id="PF00515">
    <property type="entry name" value="TPR_1"/>
    <property type="match status" value="1"/>
</dbReference>
<dbReference type="SMART" id="SM00028">
    <property type="entry name" value="TPR"/>
    <property type="match status" value="1"/>
</dbReference>
<dbReference type="InterPro" id="IPR011990">
    <property type="entry name" value="TPR-like_helical_dom_sf"/>
</dbReference>
<proteinExistence type="predicted"/>
<evidence type="ECO:0000256" key="2">
    <source>
        <dbReference type="SAM" id="Phobius"/>
    </source>
</evidence>
<dbReference type="Proteomes" id="UP000561326">
    <property type="component" value="Unassembled WGS sequence"/>
</dbReference>
<dbReference type="Gene3D" id="1.25.40.10">
    <property type="entry name" value="Tetratricopeptide repeat domain"/>
    <property type="match status" value="1"/>
</dbReference>
<evidence type="ECO:0000313" key="3">
    <source>
        <dbReference type="EMBL" id="NMF00548.1"/>
    </source>
</evidence>
<dbReference type="AlphaFoldDB" id="A0A848D3B9"/>
<name>A0A848D3B9_ANEAE</name>
<keyword evidence="1" id="KW-0802">TPR repeat</keyword>
<feature type="transmembrane region" description="Helical" evidence="2">
    <location>
        <begin position="128"/>
        <end position="153"/>
    </location>
</feature>
<evidence type="ECO:0000256" key="1">
    <source>
        <dbReference type="PROSITE-ProRule" id="PRU00339"/>
    </source>
</evidence>
<sequence>MMNKAPIHHTYPSPTRESFWKQTRKVMSGQHARSLYINTTDPAYYEKLLRCNRHNVRALYHLGRTCEKQGDIQKAQNYYHRAIQVDPHFEAAVGALAILRRRQEAHRQKLALQALREMRRADRRQKGLSLLQTMKAVMVSYLVLLLFIFGVLLR</sequence>
<organism evidence="3 4">
    <name type="scientific">Aneurinibacillus aneurinilyticus</name>
    <name type="common">Bacillus aneurinolyticus</name>
    <dbReference type="NCBI Taxonomy" id="1391"/>
    <lineage>
        <taxon>Bacteria</taxon>
        <taxon>Bacillati</taxon>
        <taxon>Bacillota</taxon>
        <taxon>Bacilli</taxon>
        <taxon>Bacillales</taxon>
        <taxon>Paenibacillaceae</taxon>
        <taxon>Aneurinibacillus group</taxon>
        <taxon>Aneurinibacillus</taxon>
    </lineage>
</organism>
<dbReference type="SUPFAM" id="SSF48452">
    <property type="entry name" value="TPR-like"/>
    <property type="match status" value="1"/>
</dbReference>
<dbReference type="RefSeq" id="WP_168976220.1">
    <property type="nucleotide sequence ID" value="NZ_JABAGO010000048.1"/>
</dbReference>
<dbReference type="EMBL" id="JABAGO010000048">
    <property type="protein sequence ID" value="NMF00548.1"/>
    <property type="molecule type" value="Genomic_DNA"/>
</dbReference>
<accession>A0A848D3B9</accession>
<keyword evidence="2" id="KW-0472">Membrane</keyword>
<keyword evidence="2" id="KW-0812">Transmembrane</keyword>
<dbReference type="InterPro" id="IPR019734">
    <property type="entry name" value="TPR_rpt"/>
</dbReference>
<protein>
    <submittedName>
        <fullName evidence="3">Tetratricopeptide repeat protein</fullName>
    </submittedName>
</protein>
<dbReference type="PROSITE" id="PS50293">
    <property type="entry name" value="TPR_REGION"/>
    <property type="match status" value="1"/>
</dbReference>
<keyword evidence="2" id="KW-1133">Transmembrane helix</keyword>
<dbReference type="PROSITE" id="PS50005">
    <property type="entry name" value="TPR"/>
    <property type="match status" value="1"/>
</dbReference>
<feature type="repeat" description="TPR" evidence="1">
    <location>
        <begin position="56"/>
        <end position="89"/>
    </location>
</feature>